<accession>A0A6A4QHE4</accession>
<dbReference type="EMBL" id="WOCE01000005">
    <property type="protein sequence ID" value="KAE9613321.1"/>
    <property type="molecule type" value="Genomic_DNA"/>
</dbReference>
<organism evidence="3 4">
    <name type="scientific">Lupinus albus</name>
    <name type="common">White lupine</name>
    <name type="synonym">Lupinus termis</name>
    <dbReference type="NCBI Taxonomy" id="3870"/>
    <lineage>
        <taxon>Eukaryota</taxon>
        <taxon>Viridiplantae</taxon>
        <taxon>Streptophyta</taxon>
        <taxon>Embryophyta</taxon>
        <taxon>Tracheophyta</taxon>
        <taxon>Spermatophyta</taxon>
        <taxon>Magnoliopsida</taxon>
        <taxon>eudicotyledons</taxon>
        <taxon>Gunneridae</taxon>
        <taxon>Pentapetalae</taxon>
        <taxon>rosids</taxon>
        <taxon>fabids</taxon>
        <taxon>Fabales</taxon>
        <taxon>Fabaceae</taxon>
        <taxon>Papilionoideae</taxon>
        <taxon>50 kb inversion clade</taxon>
        <taxon>genistoids sensu lato</taxon>
        <taxon>core genistoids</taxon>
        <taxon>Genisteae</taxon>
        <taxon>Lupinus</taxon>
    </lineage>
</organism>
<keyword evidence="4" id="KW-1185">Reference proteome</keyword>
<feature type="coiled-coil region" evidence="1">
    <location>
        <begin position="30"/>
        <end position="59"/>
    </location>
</feature>
<gene>
    <name evidence="3" type="ORF">Lalb_Chr05g0216241</name>
</gene>
<sequence length="207" mass="23349">MFVNAGGEAFNEADCEITFLGDTYFDDGNVKDLEKKLKEQEQSSELSSLRQQVKEVEDHRCREQQSHCFVEAAKATPDIGKGCKTSEECLSEIEPHIMKCSNSSNCQINQGCSFFKGNDSTHQIRTKSDFRSNEIENNYVMSSSSLHKRKVTRKSHPPMTGRGVKPTTKSVITTQPPLSHKRASTSRDIQRIKDRIVKTKFGIDSKI</sequence>
<feature type="compositionally biased region" description="Basic residues" evidence="2">
    <location>
        <begin position="146"/>
        <end position="156"/>
    </location>
</feature>
<feature type="region of interest" description="Disordered" evidence="2">
    <location>
        <begin position="144"/>
        <end position="187"/>
    </location>
</feature>
<feature type="compositionally biased region" description="Polar residues" evidence="2">
    <location>
        <begin position="167"/>
        <end position="177"/>
    </location>
</feature>
<name>A0A6A4QHE4_LUPAL</name>
<evidence type="ECO:0000256" key="1">
    <source>
        <dbReference type="SAM" id="Coils"/>
    </source>
</evidence>
<dbReference type="Proteomes" id="UP000447434">
    <property type="component" value="Chromosome 5"/>
</dbReference>
<reference evidence="4" key="1">
    <citation type="journal article" date="2020" name="Nat. Commun.">
        <title>Genome sequence of the cluster root forming white lupin.</title>
        <authorList>
            <person name="Hufnagel B."/>
            <person name="Marques A."/>
            <person name="Soriano A."/>
            <person name="Marques L."/>
            <person name="Divol F."/>
            <person name="Doumas P."/>
            <person name="Sallet E."/>
            <person name="Mancinotti D."/>
            <person name="Carrere S."/>
            <person name="Marande W."/>
            <person name="Arribat S."/>
            <person name="Keller J."/>
            <person name="Huneau C."/>
            <person name="Blein T."/>
            <person name="Aime D."/>
            <person name="Laguerre M."/>
            <person name="Taylor J."/>
            <person name="Schubert V."/>
            <person name="Nelson M."/>
            <person name="Geu-Flores F."/>
            <person name="Crespi M."/>
            <person name="Gallardo-Guerrero K."/>
            <person name="Delaux P.-M."/>
            <person name="Salse J."/>
            <person name="Berges H."/>
            <person name="Guyot R."/>
            <person name="Gouzy J."/>
            <person name="Peret B."/>
        </authorList>
    </citation>
    <scope>NUCLEOTIDE SEQUENCE [LARGE SCALE GENOMIC DNA]</scope>
    <source>
        <strain evidence="4">cv. Amiga</strain>
    </source>
</reference>
<protein>
    <submittedName>
        <fullName evidence="3">Uncharacterized protein</fullName>
    </submittedName>
</protein>
<comment type="caution">
    <text evidence="3">The sequence shown here is derived from an EMBL/GenBank/DDBJ whole genome shotgun (WGS) entry which is preliminary data.</text>
</comment>
<keyword evidence="1" id="KW-0175">Coiled coil</keyword>
<evidence type="ECO:0000313" key="4">
    <source>
        <dbReference type="Proteomes" id="UP000447434"/>
    </source>
</evidence>
<evidence type="ECO:0000256" key="2">
    <source>
        <dbReference type="SAM" id="MobiDB-lite"/>
    </source>
</evidence>
<dbReference type="AlphaFoldDB" id="A0A6A4QHE4"/>
<proteinExistence type="predicted"/>
<evidence type="ECO:0000313" key="3">
    <source>
        <dbReference type="EMBL" id="KAE9613321.1"/>
    </source>
</evidence>